<organism evidence="2 3">
    <name type="scientific">Candidozyma auris</name>
    <name type="common">Yeast</name>
    <name type="synonym">Candida auris</name>
    <dbReference type="NCBI Taxonomy" id="498019"/>
    <lineage>
        <taxon>Eukaryota</taxon>
        <taxon>Fungi</taxon>
        <taxon>Dikarya</taxon>
        <taxon>Ascomycota</taxon>
        <taxon>Saccharomycotina</taxon>
        <taxon>Pichiomycetes</taxon>
        <taxon>Metschnikowiaceae</taxon>
        <taxon>Candidozyma</taxon>
    </lineage>
</organism>
<name>A0A0L0NTW3_CANAR</name>
<evidence type="ECO:0000313" key="3">
    <source>
        <dbReference type="Proteomes" id="UP000037122"/>
    </source>
</evidence>
<proteinExistence type="predicted"/>
<dbReference type="Proteomes" id="UP000037122">
    <property type="component" value="Unassembled WGS sequence"/>
</dbReference>
<reference evidence="3" key="1">
    <citation type="journal article" date="2015" name="BMC Genomics">
        <title>Draft genome of a commonly misdiagnosed multidrug resistant pathogen Candida auris.</title>
        <authorList>
            <person name="Chatterjee S."/>
            <person name="Alampalli S.V."/>
            <person name="Nageshan R.K."/>
            <person name="Chettiar S.T."/>
            <person name="Joshi S."/>
            <person name="Tatu U.S."/>
        </authorList>
    </citation>
    <scope>NUCLEOTIDE SEQUENCE [LARGE SCALE GENOMIC DNA]</scope>
    <source>
        <strain evidence="3">6684</strain>
    </source>
</reference>
<accession>A0A0L0NTW3</accession>
<comment type="caution">
    <text evidence="2">The sequence shown here is derived from an EMBL/GenBank/DDBJ whole genome shotgun (WGS) entry which is preliminary data.</text>
</comment>
<sequence>MGANGPKERASRQRRAMQEKKTGKQGIRGTMCGRKSAGGCFSGKRASWRGVFET</sequence>
<feature type="compositionally biased region" description="Basic and acidic residues" evidence="1">
    <location>
        <begin position="1"/>
        <end position="22"/>
    </location>
</feature>
<evidence type="ECO:0000256" key="1">
    <source>
        <dbReference type="SAM" id="MobiDB-lite"/>
    </source>
</evidence>
<gene>
    <name evidence="2" type="ORF">QG37_05864</name>
</gene>
<dbReference type="AlphaFoldDB" id="A0A0L0NTW3"/>
<protein>
    <submittedName>
        <fullName evidence="2">Uncharacterized protein</fullName>
    </submittedName>
</protein>
<evidence type="ECO:0000313" key="2">
    <source>
        <dbReference type="EMBL" id="KND97478.1"/>
    </source>
</evidence>
<dbReference type="EMBL" id="LGST01000041">
    <property type="protein sequence ID" value="KND97478.1"/>
    <property type="molecule type" value="Genomic_DNA"/>
</dbReference>
<dbReference type="VEuPathDB" id="FungiDB:QG37_05864"/>
<feature type="region of interest" description="Disordered" evidence="1">
    <location>
        <begin position="1"/>
        <end position="39"/>
    </location>
</feature>